<evidence type="ECO:0000256" key="5">
    <source>
        <dbReference type="RuleBase" id="RU004020"/>
    </source>
</evidence>
<evidence type="ECO:0000256" key="4">
    <source>
        <dbReference type="ARBA" id="ARBA00023242"/>
    </source>
</evidence>
<dbReference type="SUPFAM" id="SSF46785">
    <property type="entry name" value="Winged helix' DNA-binding domain"/>
    <property type="match status" value="1"/>
</dbReference>
<feature type="region of interest" description="Disordered" evidence="6">
    <location>
        <begin position="1"/>
        <end position="26"/>
    </location>
</feature>
<dbReference type="Proteomes" id="UP001174694">
    <property type="component" value="Unassembled WGS sequence"/>
</dbReference>
<organism evidence="8 9">
    <name type="scientific">Pleurostoma richardsiae</name>
    <dbReference type="NCBI Taxonomy" id="41990"/>
    <lineage>
        <taxon>Eukaryota</taxon>
        <taxon>Fungi</taxon>
        <taxon>Dikarya</taxon>
        <taxon>Ascomycota</taxon>
        <taxon>Pezizomycotina</taxon>
        <taxon>Sordariomycetes</taxon>
        <taxon>Sordariomycetidae</taxon>
        <taxon>Calosphaeriales</taxon>
        <taxon>Pleurostomataceae</taxon>
        <taxon>Pleurostoma</taxon>
    </lineage>
</organism>
<dbReference type="InterPro" id="IPR036388">
    <property type="entry name" value="WH-like_DNA-bd_sf"/>
</dbReference>
<dbReference type="FunFam" id="1.10.10.10:FF:000173">
    <property type="entry name" value="Heat shock transcription factor Hsf1"/>
    <property type="match status" value="1"/>
</dbReference>
<comment type="similarity">
    <text evidence="2 5">Belongs to the HSF family.</text>
</comment>
<dbReference type="GO" id="GO:0003700">
    <property type="term" value="F:DNA-binding transcription factor activity"/>
    <property type="evidence" value="ECO:0007669"/>
    <property type="project" value="InterPro"/>
</dbReference>
<feature type="domain" description="HSF-type DNA-binding" evidence="7">
    <location>
        <begin position="146"/>
        <end position="253"/>
    </location>
</feature>
<evidence type="ECO:0000256" key="2">
    <source>
        <dbReference type="ARBA" id="ARBA00006403"/>
    </source>
</evidence>
<sequence length="746" mass="81246">MYLSMSSPNPRKRPAPGATPVVPLPQMPQQYTAPEQMVRWNGAATNGNNYVDASGAGVNPYGMAQPQYGQSYQSPSTALARRPPNRALVPTAPRPGFESNDAWSAFGDDGVLIPQPNGPVEENDSIEMLEERALRAKREAQANRKQIPPFVQKLSSFLDESKNTDLIRWSDSGDSFIVLDEDEFAKTLIPELFKHNNYASFVRQLNMYGFHKRVGLSDNSMKASERKNKSPSEYYNPYFKRGHPNLLWLINKPKSGSNKKKGKKDEGEADSDEDNTVGDVTAPGFTQGLDPATVKPNRLALQGEVAPLQKRELAAVREQITQLQQQQKAISTLITRLRAEHNQLYQQAIMFQSMHDRHENSINAILNFLANVFRKSLEDQGGGQSVSDLLASIIPNQNQMPQGSVVDLGEFADFVQQQGPSAPNMSPQRRQQRLLPPIPVVASRAATVTPSPAASVASPPAFPTVHQQPRMGSVTEVFDTPPSDSASSNYIKRELQSNPQEGMMKIINDTNAGTTSAIDLPDVAAHTPATLSNDQRNKMLHIMSGGTSAAAPPPIPAPAPSSMPAQQPPVNSLSPIIGSSVPPPSLHDISFTQDEIDQLQRMQEDQSHKLDEISHLLGPLSPSGRIPGLDDSGNPSQSYFGDNVDIDQYLDPGAYSGGDMNFNTADYTHGNLGSADGNDFNFSLDGAGHYGHDGSLGGGNNAFEPGRVIESQTPTNNTPSEAPTEEIHRTDLVESPERDSKRRRKA</sequence>
<dbReference type="GO" id="GO:0043565">
    <property type="term" value="F:sequence-specific DNA binding"/>
    <property type="evidence" value="ECO:0007669"/>
    <property type="project" value="InterPro"/>
</dbReference>
<proteinExistence type="inferred from homology"/>
<evidence type="ECO:0000259" key="7">
    <source>
        <dbReference type="SMART" id="SM00415"/>
    </source>
</evidence>
<dbReference type="InterPro" id="IPR036390">
    <property type="entry name" value="WH_DNA-bd_sf"/>
</dbReference>
<feature type="compositionally biased region" description="Acidic residues" evidence="6">
    <location>
        <begin position="267"/>
        <end position="276"/>
    </location>
</feature>
<keyword evidence="3 8" id="KW-0238">DNA-binding</keyword>
<feature type="region of interest" description="Disordered" evidence="6">
    <location>
        <begin position="451"/>
        <end position="489"/>
    </location>
</feature>
<dbReference type="GO" id="GO:0005634">
    <property type="term" value="C:nucleus"/>
    <property type="evidence" value="ECO:0007669"/>
    <property type="project" value="UniProtKB-SubCell"/>
</dbReference>
<evidence type="ECO:0000256" key="1">
    <source>
        <dbReference type="ARBA" id="ARBA00004123"/>
    </source>
</evidence>
<dbReference type="PANTHER" id="PTHR10015:SF427">
    <property type="entry name" value="HEAT SHOCK FACTOR PROTEIN"/>
    <property type="match status" value="1"/>
</dbReference>
<dbReference type="AlphaFoldDB" id="A0AA38VL85"/>
<evidence type="ECO:0000313" key="9">
    <source>
        <dbReference type="Proteomes" id="UP001174694"/>
    </source>
</evidence>
<gene>
    <name evidence="8" type="ORF">NKR23_g8368</name>
</gene>
<feature type="region of interest" description="Disordered" evidence="6">
    <location>
        <begin position="696"/>
        <end position="746"/>
    </location>
</feature>
<feature type="compositionally biased region" description="Polar residues" evidence="6">
    <location>
        <begin position="710"/>
        <end position="721"/>
    </location>
</feature>
<accession>A0AA38VL85</accession>
<feature type="compositionally biased region" description="Low complexity" evidence="6">
    <location>
        <begin position="451"/>
        <end position="465"/>
    </location>
</feature>
<dbReference type="Pfam" id="PF00447">
    <property type="entry name" value="HSF_DNA-bind"/>
    <property type="match status" value="1"/>
</dbReference>
<dbReference type="InterPro" id="IPR000232">
    <property type="entry name" value="HSF_DNA-bd"/>
</dbReference>
<dbReference type="PANTHER" id="PTHR10015">
    <property type="entry name" value="HEAT SHOCK TRANSCRIPTION FACTOR"/>
    <property type="match status" value="1"/>
</dbReference>
<comment type="subcellular location">
    <subcellularLocation>
        <location evidence="1">Nucleus</location>
    </subcellularLocation>
</comment>
<name>A0AA38VL85_9PEZI</name>
<feature type="region of interest" description="Disordered" evidence="6">
    <location>
        <begin position="250"/>
        <end position="293"/>
    </location>
</feature>
<keyword evidence="9" id="KW-1185">Reference proteome</keyword>
<comment type="caution">
    <text evidence="8">The sequence shown here is derived from an EMBL/GenBank/DDBJ whole genome shotgun (WGS) entry which is preliminary data.</text>
</comment>
<feature type="compositionally biased region" description="Pro residues" evidence="6">
    <location>
        <begin position="551"/>
        <end position="561"/>
    </location>
</feature>
<feature type="compositionally biased region" description="Basic and acidic residues" evidence="6">
    <location>
        <begin position="725"/>
        <end position="740"/>
    </location>
</feature>
<evidence type="ECO:0000313" key="8">
    <source>
        <dbReference type="EMBL" id="KAJ9138618.1"/>
    </source>
</evidence>
<dbReference type="EMBL" id="JANBVO010000029">
    <property type="protein sequence ID" value="KAJ9138618.1"/>
    <property type="molecule type" value="Genomic_DNA"/>
</dbReference>
<keyword evidence="4" id="KW-0539">Nucleus</keyword>
<reference evidence="8" key="1">
    <citation type="submission" date="2022-07" db="EMBL/GenBank/DDBJ databases">
        <title>Fungi with potential for degradation of polypropylene.</title>
        <authorList>
            <person name="Gostincar C."/>
        </authorList>
    </citation>
    <scope>NUCLEOTIDE SEQUENCE</scope>
    <source>
        <strain evidence="8">EXF-13308</strain>
    </source>
</reference>
<evidence type="ECO:0000256" key="3">
    <source>
        <dbReference type="ARBA" id="ARBA00023125"/>
    </source>
</evidence>
<evidence type="ECO:0000256" key="6">
    <source>
        <dbReference type="SAM" id="MobiDB-lite"/>
    </source>
</evidence>
<dbReference type="Gene3D" id="1.10.10.10">
    <property type="entry name" value="Winged helix-like DNA-binding domain superfamily/Winged helix DNA-binding domain"/>
    <property type="match status" value="1"/>
</dbReference>
<feature type="region of interest" description="Disordered" evidence="6">
    <location>
        <begin position="546"/>
        <end position="568"/>
    </location>
</feature>
<dbReference type="SMART" id="SM00415">
    <property type="entry name" value="HSF"/>
    <property type="match status" value="1"/>
</dbReference>
<dbReference type="PRINTS" id="PR00056">
    <property type="entry name" value="HSFDOMAIN"/>
</dbReference>
<protein>
    <submittedName>
        <fullName evidence="8">HSF-type DNA-binding protein</fullName>
    </submittedName>
</protein>